<feature type="transmembrane region" description="Helical" evidence="8">
    <location>
        <begin position="76"/>
        <end position="94"/>
    </location>
</feature>
<feature type="transmembrane region" description="Helical" evidence="8">
    <location>
        <begin position="42"/>
        <end position="64"/>
    </location>
</feature>
<comment type="subcellular location">
    <subcellularLocation>
        <location evidence="1">Membrane</location>
        <topology evidence="1">Multi-pass membrane protein</topology>
    </subcellularLocation>
</comment>
<proteinExistence type="inferred from homology"/>
<feature type="transmembrane region" description="Helical" evidence="8">
    <location>
        <begin position="268"/>
        <end position="291"/>
    </location>
</feature>
<comment type="caution">
    <text evidence="9">The sequence shown here is derived from an EMBL/GenBank/DDBJ whole genome shotgun (WGS) entry which is preliminary data.</text>
</comment>
<feature type="transmembrane region" description="Helical" evidence="8">
    <location>
        <begin position="146"/>
        <end position="166"/>
    </location>
</feature>
<evidence type="ECO:0000256" key="1">
    <source>
        <dbReference type="ARBA" id="ARBA00004141"/>
    </source>
</evidence>
<dbReference type="PANTHER" id="PTHR34975">
    <property type="entry name" value="SPORE GERMINATION PROTEIN A2"/>
    <property type="match status" value="1"/>
</dbReference>
<evidence type="ECO:0000256" key="3">
    <source>
        <dbReference type="ARBA" id="ARBA00022448"/>
    </source>
</evidence>
<evidence type="ECO:0000256" key="6">
    <source>
        <dbReference type="ARBA" id="ARBA00022989"/>
    </source>
</evidence>
<feature type="transmembrane region" description="Helical" evidence="8">
    <location>
        <begin position="332"/>
        <end position="355"/>
    </location>
</feature>
<keyword evidence="7 8" id="KW-0472">Membrane</keyword>
<dbReference type="Pfam" id="PF03845">
    <property type="entry name" value="Spore_permease"/>
    <property type="match status" value="1"/>
</dbReference>
<comment type="similarity">
    <text evidence="2">Belongs to the amino acid-polyamine-organocation (APC) superfamily. Spore germination protein (SGP) (TC 2.A.3.9) family.</text>
</comment>
<dbReference type="RefSeq" id="WP_244681920.1">
    <property type="nucleotide sequence ID" value="NZ_JALIRM010000009.1"/>
</dbReference>
<sequence length="368" mass="41552">MEKGQISPLQMAMLLFPTIVATAILSVPSTTAKYAPHDLWMTPIFSSVTGFVTVLLAFKLHQLYPKQTVIQFSEKILGKFFGKFISLFILLYYIKSTGEIVRDYSEFIISSFLFKTPMVVITSTMILLCAMAVRSGIEVLGRLAQLFFPLFVIPLFILILLLIPNYNLGNIFPILEHGIGPPLKGSIILSGWFAEFFIITFLIPFLVDTQKGIKYGLFTVLSVMMTLVLVNLTVLFVLGITTSSKVYPLMNVGRYISYADFFENLESVIMAVWIVGAFIKISLFYYVVVLATAQWLNLSNSKLIIWPSAIIIVEFSFWAIPSTMKYQGYQIVVLPPIDLLIQIIIPFLLLFVALFKNWKKKKVHTSTG</sequence>
<keyword evidence="6 8" id="KW-1133">Transmembrane helix</keyword>
<keyword evidence="3" id="KW-0813">Transport</keyword>
<accession>A0ABU0D5N8</accession>
<keyword evidence="4" id="KW-0309">Germination</keyword>
<dbReference type="NCBIfam" id="TIGR00912">
    <property type="entry name" value="2A0309"/>
    <property type="match status" value="1"/>
</dbReference>
<evidence type="ECO:0000256" key="5">
    <source>
        <dbReference type="ARBA" id="ARBA00022692"/>
    </source>
</evidence>
<keyword evidence="10" id="KW-1185">Reference proteome</keyword>
<name>A0ABU0D5N8_9BACI</name>
<protein>
    <submittedName>
        <fullName evidence="9">Spore germination protein KB</fullName>
    </submittedName>
</protein>
<evidence type="ECO:0000256" key="8">
    <source>
        <dbReference type="SAM" id="Phobius"/>
    </source>
</evidence>
<dbReference type="Gene3D" id="1.20.1740.10">
    <property type="entry name" value="Amino acid/polyamine transporter I"/>
    <property type="match status" value="1"/>
</dbReference>
<dbReference type="InterPro" id="IPR004761">
    <property type="entry name" value="Spore_GerAB"/>
</dbReference>
<dbReference type="Proteomes" id="UP001232343">
    <property type="component" value="Unassembled WGS sequence"/>
</dbReference>
<feature type="transmembrane region" description="Helical" evidence="8">
    <location>
        <begin position="114"/>
        <end position="134"/>
    </location>
</feature>
<evidence type="ECO:0000256" key="7">
    <source>
        <dbReference type="ARBA" id="ARBA00023136"/>
    </source>
</evidence>
<keyword evidence="5 8" id="KW-0812">Transmembrane</keyword>
<reference evidence="9 10" key="1">
    <citation type="submission" date="2023-07" db="EMBL/GenBank/DDBJ databases">
        <title>Genomic Encyclopedia of Type Strains, Phase IV (KMG-IV): sequencing the most valuable type-strain genomes for metagenomic binning, comparative biology and taxonomic classification.</title>
        <authorList>
            <person name="Goeker M."/>
        </authorList>
    </citation>
    <scope>NUCLEOTIDE SEQUENCE [LARGE SCALE GENOMIC DNA]</scope>
    <source>
        <strain evidence="9 10">DSM 27848</strain>
    </source>
</reference>
<feature type="transmembrane region" description="Helical" evidence="8">
    <location>
        <begin position="303"/>
        <end position="320"/>
    </location>
</feature>
<organism evidence="9 10">
    <name type="scientific">Lederbergia wuyishanensis</name>
    <dbReference type="NCBI Taxonomy" id="1347903"/>
    <lineage>
        <taxon>Bacteria</taxon>
        <taxon>Bacillati</taxon>
        <taxon>Bacillota</taxon>
        <taxon>Bacilli</taxon>
        <taxon>Bacillales</taxon>
        <taxon>Bacillaceae</taxon>
        <taxon>Lederbergia</taxon>
    </lineage>
</organism>
<evidence type="ECO:0000313" key="10">
    <source>
        <dbReference type="Proteomes" id="UP001232343"/>
    </source>
</evidence>
<feature type="transmembrane region" description="Helical" evidence="8">
    <location>
        <begin position="186"/>
        <end position="206"/>
    </location>
</feature>
<gene>
    <name evidence="9" type="ORF">J2S14_002563</name>
</gene>
<dbReference type="PANTHER" id="PTHR34975:SF2">
    <property type="entry name" value="SPORE GERMINATION PROTEIN A2"/>
    <property type="match status" value="1"/>
</dbReference>
<dbReference type="EMBL" id="JAUSUO010000006">
    <property type="protein sequence ID" value="MDQ0343728.1"/>
    <property type="molecule type" value="Genomic_DNA"/>
</dbReference>
<evidence type="ECO:0000256" key="4">
    <source>
        <dbReference type="ARBA" id="ARBA00022544"/>
    </source>
</evidence>
<feature type="transmembrane region" description="Helical" evidence="8">
    <location>
        <begin position="218"/>
        <end position="240"/>
    </location>
</feature>
<evidence type="ECO:0000313" key="9">
    <source>
        <dbReference type="EMBL" id="MDQ0343728.1"/>
    </source>
</evidence>
<evidence type="ECO:0000256" key="2">
    <source>
        <dbReference type="ARBA" id="ARBA00007998"/>
    </source>
</evidence>